<dbReference type="RefSeq" id="WP_189059528.1">
    <property type="nucleotide sequence ID" value="NZ_BMMK01000018.1"/>
</dbReference>
<evidence type="ECO:0000259" key="2">
    <source>
        <dbReference type="Pfam" id="PF20611"/>
    </source>
</evidence>
<evidence type="ECO:0000256" key="1">
    <source>
        <dbReference type="SAM" id="SignalP"/>
    </source>
</evidence>
<organism evidence="3 4">
    <name type="scientific">Longimycelium tulufanense</name>
    <dbReference type="NCBI Taxonomy" id="907463"/>
    <lineage>
        <taxon>Bacteria</taxon>
        <taxon>Bacillati</taxon>
        <taxon>Actinomycetota</taxon>
        <taxon>Actinomycetes</taxon>
        <taxon>Pseudonocardiales</taxon>
        <taxon>Pseudonocardiaceae</taxon>
        <taxon>Longimycelium</taxon>
    </lineage>
</organism>
<dbReference type="AlphaFoldDB" id="A0A8J3CA72"/>
<dbReference type="Proteomes" id="UP000637578">
    <property type="component" value="Unassembled WGS sequence"/>
</dbReference>
<feature type="domain" description="DUF6801" evidence="2">
    <location>
        <begin position="38"/>
        <end position="194"/>
    </location>
</feature>
<reference evidence="3" key="1">
    <citation type="journal article" date="2014" name="Int. J. Syst. Evol. Microbiol.">
        <title>Complete genome sequence of Corynebacterium casei LMG S-19264T (=DSM 44701T), isolated from a smear-ripened cheese.</title>
        <authorList>
            <consortium name="US DOE Joint Genome Institute (JGI-PGF)"/>
            <person name="Walter F."/>
            <person name="Albersmeier A."/>
            <person name="Kalinowski J."/>
            <person name="Ruckert C."/>
        </authorList>
    </citation>
    <scope>NUCLEOTIDE SEQUENCE</scope>
    <source>
        <strain evidence="3">CGMCC 4.5737</strain>
    </source>
</reference>
<evidence type="ECO:0000313" key="3">
    <source>
        <dbReference type="EMBL" id="GGM63836.1"/>
    </source>
</evidence>
<comment type="caution">
    <text evidence="3">The sequence shown here is derived from an EMBL/GenBank/DDBJ whole genome shotgun (WGS) entry which is preliminary data.</text>
</comment>
<proteinExistence type="predicted"/>
<accession>A0A8J3CA72</accession>
<keyword evidence="4" id="KW-1185">Reference proteome</keyword>
<dbReference type="EMBL" id="BMMK01000018">
    <property type="protein sequence ID" value="GGM63836.1"/>
    <property type="molecule type" value="Genomic_DNA"/>
</dbReference>
<dbReference type="InterPro" id="IPR046542">
    <property type="entry name" value="DUF6801"/>
</dbReference>
<reference evidence="3" key="2">
    <citation type="submission" date="2020-09" db="EMBL/GenBank/DDBJ databases">
        <authorList>
            <person name="Sun Q."/>
            <person name="Zhou Y."/>
        </authorList>
    </citation>
    <scope>NUCLEOTIDE SEQUENCE</scope>
    <source>
        <strain evidence="3">CGMCC 4.5737</strain>
    </source>
</reference>
<keyword evidence="1" id="KW-0732">Signal</keyword>
<sequence length="211" mass="21623">MRTFRILFAGAAAAALFLGASATASGAGTADPVSLSVTYTCDFPLIGKQDLPVKISGTMPDTAVVGQPTTVADYEADATVHEAITDVLRQLEAKTVEGTGTAGVKATDGAGVTREYEVDLTVPRTPVPETGGLVVPAKGAVPPMTADNPGVARFDITPNFATTLTPKKADGSLTDLGTFTLNCNLKPGEKTHLGDVLVTESVAGHQPATRE</sequence>
<name>A0A8J3CA72_9PSEU</name>
<feature type="signal peptide" evidence="1">
    <location>
        <begin position="1"/>
        <end position="26"/>
    </location>
</feature>
<evidence type="ECO:0000313" key="4">
    <source>
        <dbReference type="Proteomes" id="UP000637578"/>
    </source>
</evidence>
<gene>
    <name evidence="3" type="ORF">GCM10012275_38000</name>
</gene>
<dbReference type="Pfam" id="PF20611">
    <property type="entry name" value="DUF6801"/>
    <property type="match status" value="1"/>
</dbReference>
<protein>
    <recommendedName>
        <fullName evidence="2">DUF6801 domain-containing protein</fullName>
    </recommendedName>
</protein>
<feature type="chain" id="PRO_5039416731" description="DUF6801 domain-containing protein" evidence="1">
    <location>
        <begin position="27"/>
        <end position="211"/>
    </location>
</feature>